<comment type="caution">
    <text evidence="1">The sequence shown here is derived from an EMBL/GenBank/DDBJ whole genome shotgun (WGS) entry which is preliminary data.</text>
</comment>
<keyword evidence="2" id="KW-1185">Reference proteome</keyword>
<dbReference type="AlphaFoldDB" id="A0AAW0GIJ9"/>
<name>A0AAW0GIJ9_9APHY</name>
<protein>
    <submittedName>
        <fullName evidence="1">Uncharacterized protein</fullName>
    </submittedName>
</protein>
<organism evidence="1 2">
    <name type="scientific">Cerrena zonata</name>
    <dbReference type="NCBI Taxonomy" id="2478898"/>
    <lineage>
        <taxon>Eukaryota</taxon>
        <taxon>Fungi</taxon>
        <taxon>Dikarya</taxon>
        <taxon>Basidiomycota</taxon>
        <taxon>Agaricomycotina</taxon>
        <taxon>Agaricomycetes</taxon>
        <taxon>Polyporales</taxon>
        <taxon>Cerrenaceae</taxon>
        <taxon>Cerrena</taxon>
    </lineage>
</organism>
<reference evidence="1 2" key="1">
    <citation type="submission" date="2022-09" db="EMBL/GenBank/DDBJ databases">
        <authorList>
            <person name="Palmer J.M."/>
        </authorList>
    </citation>
    <scope>NUCLEOTIDE SEQUENCE [LARGE SCALE GENOMIC DNA]</scope>
    <source>
        <strain evidence="1 2">DSM 7382</strain>
    </source>
</reference>
<sequence length="86" mass="9368">MQQRNEQVLVTTSTCRVNTAQPQALTLNPTVTISITTMMRPDVSTRRPMTGLTAVCSSSPYFLQLSSTPNSDLLATTLFCCLSPPM</sequence>
<dbReference type="EMBL" id="JASBNA010000007">
    <property type="protein sequence ID" value="KAK7690063.1"/>
    <property type="molecule type" value="Genomic_DNA"/>
</dbReference>
<gene>
    <name evidence="1" type="ORF">QCA50_006708</name>
</gene>
<accession>A0AAW0GIJ9</accession>
<proteinExistence type="predicted"/>
<evidence type="ECO:0000313" key="1">
    <source>
        <dbReference type="EMBL" id="KAK7690063.1"/>
    </source>
</evidence>
<evidence type="ECO:0000313" key="2">
    <source>
        <dbReference type="Proteomes" id="UP001385951"/>
    </source>
</evidence>
<dbReference type="Proteomes" id="UP001385951">
    <property type="component" value="Unassembled WGS sequence"/>
</dbReference>